<dbReference type="AlphaFoldDB" id="A0A0K8TIQ9"/>
<evidence type="ECO:0000256" key="1">
    <source>
        <dbReference type="SAM" id="MobiDB-lite"/>
    </source>
</evidence>
<feature type="compositionally biased region" description="Polar residues" evidence="1">
    <location>
        <begin position="40"/>
        <end position="49"/>
    </location>
</feature>
<feature type="non-terminal residue" evidence="2">
    <location>
        <position position="127"/>
    </location>
</feature>
<evidence type="ECO:0000313" key="2">
    <source>
        <dbReference type="EMBL" id="JAG65301.1"/>
    </source>
</evidence>
<sequence>CPELQRSGASCNYGKRKLESESRHDDHKKTSPHSRDNHASRWSRSSGKSQPRGYRCKCDDSGEEGEEGISFLSRTSITVATSPTHANVSQNVNNNNPDEKIIFLIDSGATHHLVNTSTGKMIIDDEE</sequence>
<dbReference type="EMBL" id="GBRD01000520">
    <property type="protein sequence ID" value="JAG65301.1"/>
    <property type="molecule type" value="Transcribed_RNA"/>
</dbReference>
<feature type="region of interest" description="Disordered" evidence="1">
    <location>
        <begin position="1"/>
        <end position="67"/>
    </location>
</feature>
<proteinExistence type="predicted"/>
<organism evidence="2">
    <name type="scientific">Lygus hesperus</name>
    <name type="common">Western plant bug</name>
    <dbReference type="NCBI Taxonomy" id="30085"/>
    <lineage>
        <taxon>Eukaryota</taxon>
        <taxon>Metazoa</taxon>
        <taxon>Ecdysozoa</taxon>
        <taxon>Arthropoda</taxon>
        <taxon>Hexapoda</taxon>
        <taxon>Insecta</taxon>
        <taxon>Pterygota</taxon>
        <taxon>Neoptera</taxon>
        <taxon>Paraneoptera</taxon>
        <taxon>Hemiptera</taxon>
        <taxon>Heteroptera</taxon>
        <taxon>Panheteroptera</taxon>
        <taxon>Cimicomorpha</taxon>
        <taxon>Miridae</taxon>
        <taxon>Mirini</taxon>
        <taxon>Lygus</taxon>
    </lineage>
</organism>
<feature type="compositionally biased region" description="Basic and acidic residues" evidence="1">
    <location>
        <begin position="16"/>
        <end position="39"/>
    </location>
</feature>
<feature type="non-terminal residue" evidence="2">
    <location>
        <position position="1"/>
    </location>
</feature>
<name>A0A0K8TIQ9_LYGHE</name>
<protein>
    <submittedName>
        <fullName evidence="2">Uncharacterized protein</fullName>
    </submittedName>
</protein>
<accession>A0A0K8TIQ9</accession>
<reference evidence="2" key="1">
    <citation type="submission" date="2014-09" db="EMBL/GenBank/DDBJ databases">
        <authorList>
            <person name="Magalhaes I.L.F."/>
            <person name="Oliveira U."/>
            <person name="Santos F.R."/>
            <person name="Vidigal T.H.D.A."/>
            <person name="Brescovit A.D."/>
            <person name="Santos A.J."/>
        </authorList>
    </citation>
    <scope>NUCLEOTIDE SEQUENCE</scope>
</reference>